<evidence type="ECO:0000313" key="2">
    <source>
        <dbReference type="EMBL" id="MBS4214780.1"/>
    </source>
</evidence>
<gene>
    <name evidence="2" type="ORF">KHA99_20235</name>
</gene>
<dbReference type="Proteomes" id="UP000679749">
    <property type="component" value="Unassembled WGS sequence"/>
</dbReference>
<dbReference type="AlphaFoldDB" id="A0A942U4Y1"/>
<accession>A0A942U4Y1</accession>
<evidence type="ECO:0000313" key="3">
    <source>
        <dbReference type="Proteomes" id="UP000679749"/>
    </source>
</evidence>
<keyword evidence="3" id="KW-1185">Reference proteome</keyword>
<comment type="caution">
    <text evidence="2">The sequence shown here is derived from an EMBL/GenBank/DDBJ whole genome shotgun (WGS) entry which is preliminary data.</text>
</comment>
<proteinExistence type="predicted"/>
<name>A0A942U4Y1_9BACI</name>
<feature type="chain" id="PRO_5038908374" evidence="1">
    <location>
        <begin position="20"/>
        <end position="230"/>
    </location>
</feature>
<dbReference type="RefSeq" id="WP_213119288.1">
    <property type="nucleotide sequence ID" value="NZ_JAGYPF010000004.1"/>
</dbReference>
<feature type="signal peptide" evidence="1">
    <location>
        <begin position="1"/>
        <end position="19"/>
    </location>
</feature>
<sequence>MKKLTLLSLICIMFLTALEKPSKVVPFLRPIVSGLAEHTNVPVLLPAYWKGQKAKKHTSVIVNAYENGYMIYFVSTDKPYRANDPAIYHPPESKRVGELSGNVGTMIPSDRLSGLVFYKKKDGAKLWIQPWIRSVIYAKRGPWSMHFDGDNGDEPYQQAVDLFKAMKKVNWLKNKDIHEGYISVIGTRLDAYTNIAWDTGDGFVYNFFYKGPIKNAVKIVDSLQYVEYKP</sequence>
<reference evidence="2" key="1">
    <citation type="submission" date="2021-05" db="EMBL/GenBank/DDBJ databases">
        <title>Novel Bacillus species.</title>
        <authorList>
            <person name="Liu G."/>
        </authorList>
    </citation>
    <scope>NUCLEOTIDE SEQUENCE</scope>
    <source>
        <strain evidence="2">FJAT-49825</strain>
    </source>
</reference>
<keyword evidence="1" id="KW-0732">Signal</keyword>
<dbReference type="EMBL" id="JAGYPF010000004">
    <property type="protein sequence ID" value="MBS4214780.1"/>
    <property type="molecule type" value="Genomic_DNA"/>
</dbReference>
<evidence type="ECO:0000256" key="1">
    <source>
        <dbReference type="SAM" id="SignalP"/>
    </source>
</evidence>
<protein>
    <submittedName>
        <fullName evidence="2">Uncharacterized protein</fullName>
    </submittedName>
</protein>
<organism evidence="2 3">
    <name type="scientific">Neobacillus rhizophilus</name>
    <dbReference type="NCBI Taxonomy" id="2833579"/>
    <lineage>
        <taxon>Bacteria</taxon>
        <taxon>Bacillati</taxon>
        <taxon>Bacillota</taxon>
        <taxon>Bacilli</taxon>
        <taxon>Bacillales</taxon>
        <taxon>Bacillaceae</taxon>
        <taxon>Neobacillus</taxon>
    </lineage>
</organism>